<evidence type="ECO:0000256" key="1">
    <source>
        <dbReference type="ARBA" id="ARBA00004123"/>
    </source>
</evidence>
<dbReference type="OrthoDB" id="439993at2759"/>
<dbReference type="FunFam" id="1.10.10.10:FF:000158">
    <property type="entry name" value="La ribonucleoprotein domain family member 7"/>
    <property type="match status" value="1"/>
</dbReference>
<dbReference type="InterPro" id="IPR006630">
    <property type="entry name" value="La_HTH"/>
</dbReference>
<dbReference type="PRINTS" id="PR00302">
    <property type="entry name" value="LUPUSLA"/>
</dbReference>
<evidence type="ECO:0000256" key="5">
    <source>
        <dbReference type="SAM" id="MobiDB-lite"/>
    </source>
</evidence>
<dbReference type="Gene3D" id="1.10.10.10">
    <property type="entry name" value="Winged helix-like DNA-binding domain superfamily/Winged helix DNA-binding domain"/>
    <property type="match status" value="1"/>
</dbReference>
<evidence type="ECO:0000259" key="6">
    <source>
        <dbReference type="PROSITE" id="PS50961"/>
    </source>
</evidence>
<evidence type="ECO:0000256" key="3">
    <source>
        <dbReference type="ARBA" id="ARBA00023242"/>
    </source>
</evidence>
<feature type="domain" description="HTH La-type RNA-binding" evidence="6">
    <location>
        <begin position="5"/>
        <end position="97"/>
    </location>
</feature>
<protein>
    <recommendedName>
        <fullName evidence="6">HTH La-type RNA-binding domain-containing protein</fullName>
    </recommendedName>
</protein>
<evidence type="ECO:0000313" key="7">
    <source>
        <dbReference type="EMBL" id="KXS12885.1"/>
    </source>
</evidence>
<evidence type="ECO:0000256" key="4">
    <source>
        <dbReference type="PROSITE-ProRule" id="PRU00332"/>
    </source>
</evidence>
<dbReference type="GO" id="GO:0005634">
    <property type="term" value="C:nucleus"/>
    <property type="evidence" value="ECO:0007669"/>
    <property type="project" value="UniProtKB-SubCell"/>
</dbReference>
<dbReference type="GO" id="GO:0006396">
    <property type="term" value="P:RNA processing"/>
    <property type="evidence" value="ECO:0007669"/>
    <property type="project" value="InterPro"/>
</dbReference>
<feature type="compositionally biased region" description="Basic and acidic residues" evidence="5">
    <location>
        <begin position="201"/>
        <end position="254"/>
    </location>
</feature>
<name>A0A139A8U7_GONPJ</name>
<dbReference type="InterPro" id="IPR002344">
    <property type="entry name" value="Lupus_La"/>
</dbReference>
<feature type="region of interest" description="Disordered" evidence="5">
    <location>
        <begin position="728"/>
        <end position="820"/>
    </location>
</feature>
<dbReference type="SMART" id="SM00715">
    <property type="entry name" value="LA"/>
    <property type="match status" value="1"/>
</dbReference>
<dbReference type="STRING" id="1344416.A0A139A8U7"/>
<dbReference type="PROSITE" id="PS50961">
    <property type="entry name" value="HTH_LA"/>
    <property type="match status" value="1"/>
</dbReference>
<dbReference type="Pfam" id="PF05383">
    <property type="entry name" value="La"/>
    <property type="match status" value="1"/>
</dbReference>
<evidence type="ECO:0000313" key="8">
    <source>
        <dbReference type="Proteomes" id="UP000070544"/>
    </source>
</evidence>
<dbReference type="PANTHER" id="PTHR22792">
    <property type="entry name" value="LUPUS LA PROTEIN-RELATED"/>
    <property type="match status" value="1"/>
</dbReference>
<dbReference type="CDD" id="cd07323">
    <property type="entry name" value="LAM"/>
    <property type="match status" value="1"/>
</dbReference>
<accession>A0A139A8U7</accession>
<dbReference type="AlphaFoldDB" id="A0A139A8U7"/>
<feature type="compositionally biased region" description="Basic and acidic residues" evidence="5">
    <location>
        <begin position="298"/>
        <end position="307"/>
    </location>
</feature>
<dbReference type="InterPro" id="IPR036390">
    <property type="entry name" value="WH_DNA-bd_sf"/>
</dbReference>
<feature type="compositionally biased region" description="Basic and acidic residues" evidence="5">
    <location>
        <begin position="807"/>
        <end position="820"/>
    </location>
</feature>
<feature type="region of interest" description="Disordered" evidence="5">
    <location>
        <begin position="194"/>
        <end position="309"/>
    </location>
</feature>
<keyword evidence="3" id="KW-0539">Nucleus</keyword>
<gene>
    <name evidence="7" type="ORF">M427DRAFT_146924</name>
</gene>
<dbReference type="SUPFAM" id="SSF46785">
    <property type="entry name" value="Winged helix' DNA-binding domain"/>
    <property type="match status" value="1"/>
</dbReference>
<keyword evidence="8" id="KW-1185">Reference proteome</keyword>
<feature type="compositionally biased region" description="Basic and acidic residues" evidence="5">
    <location>
        <begin position="268"/>
        <end position="277"/>
    </location>
</feature>
<dbReference type="InterPro" id="IPR036388">
    <property type="entry name" value="WH-like_DNA-bd_sf"/>
</dbReference>
<dbReference type="EMBL" id="KQ965784">
    <property type="protein sequence ID" value="KXS12885.1"/>
    <property type="molecule type" value="Genomic_DNA"/>
</dbReference>
<dbReference type="Proteomes" id="UP000070544">
    <property type="component" value="Unassembled WGS sequence"/>
</dbReference>
<sequence length="842" mass="94817">MLATKASDDDTEERILKQVEFYFSSQNLVTDKFLIAHIEKDKDGWVPIALLLTFPRIKKLTQDVNAVARALRRSKEMLEVKEDGSAVRRVTQVKVEPYYSSRTVEVRGFPESLASPVDDIIGHFMFLNPSKVSLYNYKLGRYELFSGCATVEFPRTALAEAALNLTTYENPLGERCILKIKLLKDILDEENELQRRRKQRSSNELHGDSKRSSRKDNEREARESSSAHRKEEKARSSKRESKDESKKSSTHEETNTPNPEEFTQNDSKASRSEELSKKVQVKSAENKGKASSSSKPYSGRERERKEIEDEDGRLYNRRVLYTLHYLPGGKMHDLDTPMCKSSRSLDSSVVEGGLILAEGFPISALERDIESFFDRYGPLKWIEHDRQSGVALVLFKHQGIGVALAKVWGLATIREEVRVNEAIVWTKYRGLQIDVSEPSDVQSVSFYAEFQERLSAMPASTAGGGKAKMREAGRSRHERNYDFHHSPAEGCLICAEGFRSSTHNRDIEKFFHYYGTVQCIRHDEENGVRFVLFKKSGRGSELARGWGPAGRGKTFRVNGRSVKTKYQGVTVWVREPTTDESVNFNAWFEKGVKSMPGKSSESGNASGVKSDGSKEAATEDRAEQLASYKKRKADPMEDQPEEKRKKMAEDADVPSDFIHAPASCTKRKAHDAEDQPDEKPLKLVNDATVVSAKKINDEDATEQSKEKLTNLDNKFEVVLKAVVRGENSNFEELEEQLKKKPSSSAFGEDGENAHEAALNGNKRKAEDAQNQSEEKRQRMAELLETGLEVRVGAGFKRKAEDQEEQPEEKRLKLAQDQKGTVHVEGVMTAEDPQGGNGKPGNV</sequence>
<dbReference type="GO" id="GO:0003729">
    <property type="term" value="F:mRNA binding"/>
    <property type="evidence" value="ECO:0007669"/>
    <property type="project" value="TreeGrafter"/>
</dbReference>
<organism evidence="7 8">
    <name type="scientific">Gonapodya prolifera (strain JEL478)</name>
    <name type="common">Monoblepharis prolifera</name>
    <dbReference type="NCBI Taxonomy" id="1344416"/>
    <lineage>
        <taxon>Eukaryota</taxon>
        <taxon>Fungi</taxon>
        <taxon>Fungi incertae sedis</taxon>
        <taxon>Chytridiomycota</taxon>
        <taxon>Chytridiomycota incertae sedis</taxon>
        <taxon>Monoblepharidomycetes</taxon>
        <taxon>Monoblepharidales</taxon>
        <taxon>Gonapodyaceae</taxon>
        <taxon>Gonapodya</taxon>
    </lineage>
</organism>
<reference evidence="7 8" key="1">
    <citation type="journal article" date="2015" name="Genome Biol. Evol.">
        <title>Phylogenomic analyses indicate that early fungi evolved digesting cell walls of algal ancestors of land plants.</title>
        <authorList>
            <person name="Chang Y."/>
            <person name="Wang S."/>
            <person name="Sekimoto S."/>
            <person name="Aerts A.L."/>
            <person name="Choi C."/>
            <person name="Clum A."/>
            <person name="LaButti K.M."/>
            <person name="Lindquist E.A."/>
            <person name="Yee Ngan C."/>
            <person name="Ohm R.A."/>
            <person name="Salamov A.A."/>
            <person name="Grigoriev I.V."/>
            <person name="Spatafora J.W."/>
            <person name="Berbee M.L."/>
        </authorList>
    </citation>
    <scope>NUCLEOTIDE SEQUENCE [LARGE SCALE GENOMIC DNA]</scope>
    <source>
        <strain evidence="7 8">JEL478</strain>
    </source>
</reference>
<feature type="compositionally biased region" description="Basic and acidic residues" evidence="5">
    <location>
        <begin position="611"/>
        <end position="623"/>
    </location>
</feature>
<comment type="subcellular location">
    <subcellularLocation>
        <location evidence="1">Nucleus</location>
    </subcellularLocation>
</comment>
<keyword evidence="2 4" id="KW-0694">RNA-binding</keyword>
<feature type="compositionally biased region" description="Polar residues" evidence="5">
    <location>
        <begin position="597"/>
        <end position="607"/>
    </location>
</feature>
<proteinExistence type="predicted"/>
<dbReference type="PANTHER" id="PTHR22792:SF140">
    <property type="entry name" value="ACHILLES, ISOFORM A"/>
    <property type="match status" value="1"/>
</dbReference>
<dbReference type="GO" id="GO:1990904">
    <property type="term" value="C:ribonucleoprotein complex"/>
    <property type="evidence" value="ECO:0007669"/>
    <property type="project" value="InterPro"/>
</dbReference>
<feature type="compositionally biased region" description="Basic and acidic residues" evidence="5">
    <location>
        <begin position="763"/>
        <end position="781"/>
    </location>
</feature>
<evidence type="ECO:0000256" key="2">
    <source>
        <dbReference type="ARBA" id="ARBA00022884"/>
    </source>
</evidence>
<feature type="region of interest" description="Disordered" evidence="5">
    <location>
        <begin position="593"/>
        <end position="685"/>
    </location>
</feature>
<dbReference type="InterPro" id="IPR045180">
    <property type="entry name" value="La_dom_prot"/>
</dbReference>
<feature type="compositionally biased region" description="Basic and acidic residues" evidence="5">
    <location>
        <begin position="670"/>
        <end position="681"/>
    </location>
</feature>